<reference evidence="6" key="1">
    <citation type="submission" date="2015-11" db="EMBL/GenBank/DDBJ databases">
        <authorList>
            <person name="Blom J."/>
        </authorList>
    </citation>
    <scope>NUCLEOTIDE SEQUENCE [LARGE SCALE GENOMIC DNA]</scope>
</reference>
<feature type="domain" description="HTH gntR-type" evidence="4">
    <location>
        <begin position="22"/>
        <end position="90"/>
    </location>
</feature>
<dbReference type="GO" id="GO:0003700">
    <property type="term" value="F:DNA-binding transcription factor activity"/>
    <property type="evidence" value="ECO:0007669"/>
    <property type="project" value="InterPro"/>
</dbReference>
<keyword evidence="1" id="KW-0805">Transcription regulation</keyword>
<evidence type="ECO:0000259" key="4">
    <source>
        <dbReference type="PROSITE" id="PS50949"/>
    </source>
</evidence>
<keyword evidence="6" id="KW-1185">Reference proteome</keyword>
<dbReference type="PRINTS" id="PR00035">
    <property type="entry name" value="HTHGNTR"/>
</dbReference>
<dbReference type="SMART" id="SM00345">
    <property type="entry name" value="HTH_GNTR"/>
    <property type="match status" value="1"/>
</dbReference>
<evidence type="ECO:0000313" key="5">
    <source>
        <dbReference type="EMBL" id="CUU25612.1"/>
    </source>
</evidence>
<dbReference type="CDD" id="cd07377">
    <property type="entry name" value="WHTH_GntR"/>
    <property type="match status" value="1"/>
</dbReference>
<dbReference type="Proteomes" id="UP000059419">
    <property type="component" value="Chromosome 1"/>
</dbReference>
<dbReference type="KEGG" id="ege:EM595_3381"/>
<evidence type="ECO:0000256" key="3">
    <source>
        <dbReference type="ARBA" id="ARBA00023163"/>
    </source>
</evidence>
<dbReference type="InterPro" id="IPR000524">
    <property type="entry name" value="Tscrpt_reg_HTH_GntR"/>
</dbReference>
<gene>
    <name evidence="5" type="ORF">EM595_3381</name>
</gene>
<dbReference type="SUPFAM" id="SSF48008">
    <property type="entry name" value="GntR ligand-binding domain-like"/>
    <property type="match status" value="1"/>
</dbReference>
<name>A0A0U5LT61_9GAMM</name>
<dbReference type="Gene3D" id="1.10.10.10">
    <property type="entry name" value="Winged helix-like DNA-binding domain superfamily/Winged helix DNA-binding domain"/>
    <property type="match status" value="1"/>
</dbReference>
<dbReference type="PANTHER" id="PTHR43537:SF5">
    <property type="entry name" value="UXU OPERON TRANSCRIPTIONAL REGULATOR"/>
    <property type="match status" value="1"/>
</dbReference>
<dbReference type="EMBL" id="LN907827">
    <property type="protein sequence ID" value="CUU25612.1"/>
    <property type="molecule type" value="Genomic_DNA"/>
</dbReference>
<dbReference type="PANTHER" id="PTHR43537">
    <property type="entry name" value="TRANSCRIPTIONAL REGULATOR, GNTR FAMILY"/>
    <property type="match status" value="1"/>
</dbReference>
<dbReference type="PATRIC" id="fig|1619313.3.peg.3509"/>
<dbReference type="InterPro" id="IPR011711">
    <property type="entry name" value="GntR_C"/>
</dbReference>
<dbReference type="PROSITE" id="PS50949">
    <property type="entry name" value="HTH_GNTR"/>
    <property type="match status" value="1"/>
</dbReference>
<dbReference type="Pfam" id="PF07729">
    <property type="entry name" value="FCD"/>
    <property type="match status" value="1"/>
</dbReference>
<dbReference type="GO" id="GO:0003677">
    <property type="term" value="F:DNA binding"/>
    <property type="evidence" value="ECO:0007669"/>
    <property type="project" value="UniProtKB-KW"/>
</dbReference>
<organism evidence="5 6">
    <name type="scientific">Duffyella gerundensis</name>
    <dbReference type="NCBI Taxonomy" id="1619313"/>
    <lineage>
        <taxon>Bacteria</taxon>
        <taxon>Pseudomonadati</taxon>
        <taxon>Pseudomonadota</taxon>
        <taxon>Gammaproteobacteria</taxon>
        <taxon>Enterobacterales</taxon>
        <taxon>Erwiniaceae</taxon>
        <taxon>Duffyella</taxon>
    </lineage>
</organism>
<proteinExistence type="predicted"/>
<keyword evidence="3" id="KW-0804">Transcription</keyword>
<accession>A0A0U5LT61</accession>
<sequence length="252" mass="28226">MRAVGLAGKGEKVSEPILGDSAVSSSSALEKLRQLILQHEKTPEVALPGERELTERFCVGRRALRRALDVLEEEGRIWRKQGKGTFVGPAAPVQPLILQGLPQQSNLLEVMEARLQLEPGLARLAALRATREQIALLQRLKERMHDISLSDGDQHELWDSAFHRAIAEAAGNRLMLSLFDAIDAVRRDPGWQHLRIRARTPARLDNYDNHHHQLVTHIARREPAAAAAAMREHLLALQQALMEAIHQQEDLT</sequence>
<dbReference type="AlphaFoldDB" id="A0A0U5LT61"/>
<evidence type="ECO:0000256" key="1">
    <source>
        <dbReference type="ARBA" id="ARBA00023015"/>
    </source>
</evidence>
<dbReference type="InterPro" id="IPR036388">
    <property type="entry name" value="WH-like_DNA-bd_sf"/>
</dbReference>
<dbReference type="STRING" id="1619313.EM595_3381"/>
<evidence type="ECO:0000256" key="2">
    <source>
        <dbReference type="ARBA" id="ARBA00023125"/>
    </source>
</evidence>
<dbReference type="SMART" id="SM00895">
    <property type="entry name" value="FCD"/>
    <property type="match status" value="1"/>
</dbReference>
<dbReference type="InterPro" id="IPR036390">
    <property type="entry name" value="WH_DNA-bd_sf"/>
</dbReference>
<dbReference type="Pfam" id="PF00392">
    <property type="entry name" value="GntR"/>
    <property type="match status" value="1"/>
</dbReference>
<keyword evidence="2" id="KW-0238">DNA-binding</keyword>
<dbReference type="InterPro" id="IPR008920">
    <property type="entry name" value="TF_FadR/GntR_C"/>
</dbReference>
<dbReference type="SUPFAM" id="SSF46785">
    <property type="entry name" value="Winged helix' DNA-binding domain"/>
    <property type="match status" value="1"/>
</dbReference>
<protein>
    <submittedName>
        <fullName evidence="5">GntR family transcriptional regulator</fullName>
    </submittedName>
</protein>
<evidence type="ECO:0000313" key="6">
    <source>
        <dbReference type="Proteomes" id="UP000059419"/>
    </source>
</evidence>
<dbReference type="Gene3D" id="1.20.120.530">
    <property type="entry name" value="GntR ligand-binding domain-like"/>
    <property type="match status" value="1"/>
</dbReference>